<name>A0A0F9JEA7_9ZZZZ</name>
<reference evidence="1" key="1">
    <citation type="journal article" date="2015" name="Nature">
        <title>Complex archaea that bridge the gap between prokaryotes and eukaryotes.</title>
        <authorList>
            <person name="Spang A."/>
            <person name="Saw J.H."/>
            <person name="Jorgensen S.L."/>
            <person name="Zaremba-Niedzwiedzka K."/>
            <person name="Martijn J."/>
            <person name="Lind A.E."/>
            <person name="van Eijk R."/>
            <person name="Schleper C."/>
            <person name="Guy L."/>
            <person name="Ettema T.J."/>
        </authorList>
    </citation>
    <scope>NUCLEOTIDE SEQUENCE</scope>
</reference>
<evidence type="ECO:0000313" key="1">
    <source>
        <dbReference type="EMBL" id="KKM68139.1"/>
    </source>
</evidence>
<dbReference type="EMBL" id="LAZR01010221">
    <property type="protein sequence ID" value="KKM68139.1"/>
    <property type="molecule type" value="Genomic_DNA"/>
</dbReference>
<comment type="caution">
    <text evidence="1">The sequence shown here is derived from an EMBL/GenBank/DDBJ whole genome shotgun (WGS) entry which is preliminary data.</text>
</comment>
<proteinExistence type="predicted"/>
<gene>
    <name evidence="1" type="ORF">LCGC14_1463910</name>
</gene>
<organism evidence="1">
    <name type="scientific">marine sediment metagenome</name>
    <dbReference type="NCBI Taxonomy" id="412755"/>
    <lineage>
        <taxon>unclassified sequences</taxon>
        <taxon>metagenomes</taxon>
        <taxon>ecological metagenomes</taxon>
    </lineage>
</organism>
<sequence length="35" mass="4168">MRNEQNAETLLNEDNEKIIEAVNLSLEKYRFEEAI</sequence>
<protein>
    <submittedName>
        <fullName evidence="1">Uncharacterized protein</fullName>
    </submittedName>
</protein>
<dbReference type="AlphaFoldDB" id="A0A0F9JEA7"/>
<accession>A0A0F9JEA7</accession>